<dbReference type="PROSITE" id="PS50893">
    <property type="entry name" value="ABC_TRANSPORTER_2"/>
    <property type="match status" value="1"/>
</dbReference>
<dbReference type="Gene3D" id="3.40.50.300">
    <property type="entry name" value="P-loop containing nucleotide triphosphate hydrolases"/>
    <property type="match status" value="1"/>
</dbReference>
<dbReference type="GO" id="GO:0015658">
    <property type="term" value="F:branched-chain amino acid transmembrane transporter activity"/>
    <property type="evidence" value="ECO:0007669"/>
    <property type="project" value="TreeGrafter"/>
</dbReference>
<dbReference type="InterPro" id="IPR027417">
    <property type="entry name" value="P-loop_NTPase"/>
</dbReference>
<dbReference type="GO" id="GO:0005524">
    <property type="term" value="F:ATP binding"/>
    <property type="evidence" value="ECO:0007669"/>
    <property type="project" value="UniProtKB-KW"/>
</dbReference>
<dbReference type="AlphaFoldDB" id="A0A0S4QNR1"/>
<dbReference type="GO" id="GO:0016887">
    <property type="term" value="F:ATP hydrolysis activity"/>
    <property type="evidence" value="ECO:0007669"/>
    <property type="project" value="InterPro"/>
</dbReference>
<evidence type="ECO:0000313" key="9">
    <source>
        <dbReference type="Proteomes" id="UP000198802"/>
    </source>
</evidence>
<protein>
    <submittedName>
        <fullName evidence="8">ABC-type branched-chain amino acid transport system, ATPase component</fullName>
    </submittedName>
</protein>
<dbReference type="PANTHER" id="PTHR43820:SF6">
    <property type="entry name" value="ABC TRANSPORTER ATP-BINDING PROTEIN"/>
    <property type="match status" value="1"/>
</dbReference>
<evidence type="ECO:0000256" key="6">
    <source>
        <dbReference type="SAM" id="MobiDB-lite"/>
    </source>
</evidence>
<keyword evidence="3" id="KW-0547">Nucleotide-binding</keyword>
<keyword evidence="5" id="KW-0029">Amino-acid transport</keyword>
<gene>
    <name evidence="8" type="ORF">Ga0074812_108186</name>
</gene>
<dbReference type="GO" id="GO:0015807">
    <property type="term" value="P:L-amino acid transport"/>
    <property type="evidence" value="ECO:0007669"/>
    <property type="project" value="TreeGrafter"/>
</dbReference>
<dbReference type="InterPro" id="IPR052156">
    <property type="entry name" value="BCAA_Transport_ATP-bd_LivF"/>
</dbReference>
<feature type="region of interest" description="Disordered" evidence="6">
    <location>
        <begin position="1"/>
        <end position="25"/>
    </location>
</feature>
<keyword evidence="2" id="KW-0813">Transport</keyword>
<organism evidence="8 9">
    <name type="scientific">Parafrankia irregularis</name>
    <dbReference type="NCBI Taxonomy" id="795642"/>
    <lineage>
        <taxon>Bacteria</taxon>
        <taxon>Bacillati</taxon>
        <taxon>Actinomycetota</taxon>
        <taxon>Actinomycetes</taxon>
        <taxon>Frankiales</taxon>
        <taxon>Frankiaceae</taxon>
        <taxon>Parafrankia</taxon>
    </lineage>
</organism>
<dbReference type="PANTHER" id="PTHR43820">
    <property type="entry name" value="HIGH-AFFINITY BRANCHED-CHAIN AMINO ACID TRANSPORT ATP-BINDING PROTEIN LIVF"/>
    <property type="match status" value="1"/>
</dbReference>
<comment type="similarity">
    <text evidence="1">Belongs to the ABC transporter superfamily.</text>
</comment>
<feature type="domain" description="ABC transporter" evidence="7">
    <location>
        <begin position="30"/>
        <end position="255"/>
    </location>
</feature>
<keyword evidence="9" id="KW-1185">Reference proteome</keyword>
<evidence type="ECO:0000256" key="3">
    <source>
        <dbReference type="ARBA" id="ARBA00022741"/>
    </source>
</evidence>
<evidence type="ECO:0000256" key="4">
    <source>
        <dbReference type="ARBA" id="ARBA00022840"/>
    </source>
</evidence>
<keyword evidence="4" id="KW-0067">ATP-binding</keyword>
<dbReference type="Pfam" id="PF00005">
    <property type="entry name" value="ABC_tran"/>
    <property type="match status" value="1"/>
</dbReference>
<dbReference type="SUPFAM" id="SSF52540">
    <property type="entry name" value="P-loop containing nucleoside triphosphate hydrolases"/>
    <property type="match status" value="1"/>
</dbReference>
<evidence type="ECO:0000256" key="5">
    <source>
        <dbReference type="ARBA" id="ARBA00022970"/>
    </source>
</evidence>
<dbReference type="InterPro" id="IPR003593">
    <property type="entry name" value="AAA+_ATPase"/>
</dbReference>
<feature type="compositionally biased region" description="Low complexity" evidence="6">
    <location>
        <begin position="12"/>
        <end position="25"/>
    </location>
</feature>
<name>A0A0S4QNR1_9ACTN</name>
<dbReference type="InterPro" id="IPR003439">
    <property type="entry name" value="ABC_transporter-like_ATP-bd"/>
</dbReference>
<reference evidence="9" key="1">
    <citation type="submission" date="2015-11" db="EMBL/GenBank/DDBJ databases">
        <authorList>
            <person name="Varghese N."/>
        </authorList>
    </citation>
    <scope>NUCLEOTIDE SEQUENCE [LARGE SCALE GENOMIC DNA]</scope>
    <source>
        <strain evidence="9">DSM 45899</strain>
    </source>
</reference>
<dbReference type="EMBL" id="FAOZ01000008">
    <property type="protein sequence ID" value="CUU56658.1"/>
    <property type="molecule type" value="Genomic_DNA"/>
</dbReference>
<accession>A0A0S4QNR1</accession>
<evidence type="ECO:0000256" key="1">
    <source>
        <dbReference type="ARBA" id="ARBA00005417"/>
    </source>
</evidence>
<proteinExistence type="inferred from homology"/>
<dbReference type="CDD" id="cd03224">
    <property type="entry name" value="ABC_TM1139_LivF_branched"/>
    <property type="match status" value="1"/>
</dbReference>
<dbReference type="SMART" id="SM00382">
    <property type="entry name" value="AAA"/>
    <property type="match status" value="1"/>
</dbReference>
<evidence type="ECO:0000259" key="7">
    <source>
        <dbReference type="PROSITE" id="PS50893"/>
    </source>
</evidence>
<dbReference type="RefSeq" id="WP_091277315.1">
    <property type="nucleotide sequence ID" value="NZ_FAOZ01000008.1"/>
</dbReference>
<dbReference type="Proteomes" id="UP000198802">
    <property type="component" value="Unassembled WGS sequence"/>
</dbReference>
<evidence type="ECO:0000313" key="8">
    <source>
        <dbReference type="EMBL" id="CUU56658.1"/>
    </source>
</evidence>
<evidence type="ECO:0000256" key="2">
    <source>
        <dbReference type="ARBA" id="ARBA00022448"/>
    </source>
</evidence>
<sequence length="265" mass="27914">MSEPTEPTVLAEPTVLTEPTEPTGPTHPRLAVHGLHAGYGDAGVLHGVDLVLPSGRIGAVLGPNGAGKSTTCKTLVGLVRAAAGTIAVDGRDVTTAPTWRRARAGMFLVPEGRGVFPGLSVEDNLRLMVNRNTDIASVYERFPALGTRRRQHAGSLSGGEQQMLSLAPMLAEPTELLIADEPMLGLAPRIADQILGVFDDLRVRGTTILLVGESPHGIVDIADQVSLIHAGRMTWSGLASDLDRTVLEQAYFGPDAAGPPRKSVF</sequence>